<dbReference type="PANTHER" id="PTHR48163">
    <property type="entry name" value="BNAC02G25670D PROTEIN"/>
    <property type="match status" value="1"/>
</dbReference>
<proteinExistence type="predicted"/>
<feature type="coiled-coil region" evidence="1">
    <location>
        <begin position="421"/>
        <end position="504"/>
    </location>
</feature>
<accession>A0A978VU92</accession>
<reference evidence="3" key="1">
    <citation type="journal article" date="2021" name="Front. Plant Sci.">
        <title>Chromosome-Scale Genome Assembly for Chinese Sour Jujube and Insights Into Its Genome Evolution and Domestication Signature.</title>
        <authorList>
            <person name="Shen L.-Y."/>
            <person name="Luo H."/>
            <person name="Wang X.-L."/>
            <person name="Wang X.-M."/>
            <person name="Qiu X.-J."/>
            <person name="Liu H."/>
            <person name="Zhou S.-S."/>
            <person name="Jia K.-H."/>
            <person name="Nie S."/>
            <person name="Bao Y.-T."/>
            <person name="Zhang R.-G."/>
            <person name="Yun Q.-Z."/>
            <person name="Chai Y.-H."/>
            <person name="Lu J.-Y."/>
            <person name="Li Y."/>
            <person name="Zhao S.-W."/>
            <person name="Mao J.-F."/>
            <person name="Jia S.-G."/>
            <person name="Mao Y.-M."/>
        </authorList>
    </citation>
    <scope>NUCLEOTIDE SEQUENCE</scope>
    <source>
        <strain evidence="3">AT0</strain>
        <tissue evidence="3">Leaf</tissue>
    </source>
</reference>
<dbReference type="Proteomes" id="UP000813462">
    <property type="component" value="Unassembled WGS sequence"/>
</dbReference>
<sequence length="594" mass="66889">MWVLHAPQPFQPPAASSSPQLSCVARSHTKPPLCSVTLNPAIATAKDGANNNRLIQSLCKQGNLKQALHLLSREPNPTQHTYETLILSCIRHESLSHGLDVHRHLVHELYIRNYASTKYEPIFIAPKRVEIVFSILAAKEISGDESLVQLLKKENSFPAMESHHASLGRRTLEEIRQKRAAERLSKTSSGPDLTDVSNSNDVTEIRKSASGNRLPEIDFGNLVAQIKALEKKNAELEDLNKKFFSKLQSKDAENDVLQKRLNDLEQTVPSLRKALKDVAMEKDAAVVAREDFSAQLRTLKKRLKEAEEEQYRAEEDAAALRAELNLMQQQSMSSFGGIATLANSPDQMQTLEKELASLKSQLQQESLLRQQEQQRLAEEQARTSTLMSEKQDLEEKLATMSRTVSEIPEKVANKAFSVEDKEKLEKQLHDMAVVIERLESSRQKLLIEIDSQSSEIERLFEENSNLSSSYQEAIATAKQWEDQVKDCLKQNEELRGILDKLRTEQAKIFVEPHRDGIDESGSSTYPTEVLSLKGQLAKEQSRAEALSSEVLQLSARLQQATQAYNGLARLYQPVLRNIESNLIKMKQDGSVIVR</sequence>
<dbReference type="PANTHER" id="PTHR48163:SF2">
    <property type="entry name" value="EXPRESSED PROTEIN"/>
    <property type="match status" value="1"/>
</dbReference>
<evidence type="ECO:0000313" key="3">
    <source>
        <dbReference type="EMBL" id="KAH7542387.1"/>
    </source>
</evidence>
<name>A0A978VU92_ZIZJJ</name>
<feature type="region of interest" description="Disordered" evidence="2">
    <location>
        <begin position="1"/>
        <end position="21"/>
    </location>
</feature>
<dbReference type="EMBL" id="JAEACU010000002">
    <property type="protein sequence ID" value="KAH7542387.1"/>
    <property type="molecule type" value="Genomic_DNA"/>
</dbReference>
<keyword evidence="1" id="KW-0175">Coiled coil</keyword>
<dbReference type="AlphaFoldDB" id="A0A978VU92"/>
<gene>
    <name evidence="3" type="ORF">FEM48_Zijuj02G0068000</name>
</gene>
<protein>
    <submittedName>
        <fullName evidence="3">Uncharacterized protein</fullName>
    </submittedName>
</protein>
<organism evidence="3 4">
    <name type="scientific">Ziziphus jujuba var. spinosa</name>
    <dbReference type="NCBI Taxonomy" id="714518"/>
    <lineage>
        <taxon>Eukaryota</taxon>
        <taxon>Viridiplantae</taxon>
        <taxon>Streptophyta</taxon>
        <taxon>Embryophyta</taxon>
        <taxon>Tracheophyta</taxon>
        <taxon>Spermatophyta</taxon>
        <taxon>Magnoliopsida</taxon>
        <taxon>eudicotyledons</taxon>
        <taxon>Gunneridae</taxon>
        <taxon>Pentapetalae</taxon>
        <taxon>rosids</taxon>
        <taxon>fabids</taxon>
        <taxon>Rosales</taxon>
        <taxon>Rhamnaceae</taxon>
        <taxon>Paliureae</taxon>
        <taxon>Ziziphus</taxon>
    </lineage>
</organism>
<evidence type="ECO:0000256" key="2">
    <source>
        <dbReference type="SAM" id="MobiDB-lite"/>
    </source>
</evidence>
<feature type="compositionally biased region" description="Polar residues" evidence="2">
    <location>
        <begin position="186"/>
        <end position="201"/>
    </location>
</feature>
<comment type="caution">
    <text evidence="3">The sequence shown here is derived from an EMBL/GenBank/DDBJ whole genome shotgun (WGS) entry which is preliminary data.</text>
</comment>
<evidence type="ECO:0000256" key="1">
    <source>
        <dbReference type="SAM" id="Coils"/>
    </source>
</evidence>
<feature type="coiled-coil region" evidence="1">
    <location>
        <begin position="219"/>
        <end position="396"/>
    </location>
</feature>
<evidence type="ECO:0000313" key="4">
    <source>
        <dbReference type="Proteomes" id="UP000813462"/>
    </source>
</evidence>
<feature type="region of interest" description="Disordered" evidence="2">
    <location>
        <begin position="180"/>
        <end position="201"/>
    </location>
</feature>
<feature type="coiled-coil region" evidence="1">
    <location>
        <begin position="536"/>
        <end position="563"/>
    </location>
</feature>